<reference evidence="5 6" key="1">
    <citation type="journal article" date="2021" name="Sci. Rep.">
        <title>Genome sequencing of the multicellular alga Astrephomene provides insights into convergent evolution of germ-soma differentiation.</title>
        <authorList>
            <person name="Yamashita S."/>
            <person name="Yamamoto K."/>
            <person name="Matsuzaki R."/>
            <person name="Suzuki S."/>
            <person name="Yamaguchi H."/>
            <person name="Hirooka S."/>
            <person name="Minakuchi Y."/>
            <person name="Miyagishima S."/>
            <person name="Kawachi M."/>
            <person name="Toyoda A."/>
            <person name="Nozaki H."/>
        </authorList>
    </citation>
    <scope>NUCLEOTIDE SEQUENCE [LARGE SCALE GENOMIC DNA]</scope>
    <source>
        <strain evidence="5 6">NIES-4017</strain>
    </source>
</reference>
<dbReference type="InterPro" id="IPR011387">
    <property type="entry name" value="TIF2A"/>
</dbReference>
<protein>
    <submittedName>
        <fullName evidence="5">Uncharacterized protein</fullName>
    </submittedName>
</protein>
<proteinExistence type="predicted"/>
<dbReference type="GO" id="GO:0003729">
    <property type="term" value="F:mRNA binding"/>
    <property type="evidence" value="ECO:0007669"/>
    <property type="project" value="TreeGrafter"/>
</dbReference>
<evidence type="ECO:0000313" key="5">
    <source>
        <dbReference type="EMBL" id="GFR49371.1"/>
    </source>
</evidence>
<accession>A0AAD3HQN1</accession>
<dbReference type="PANTHER" id="PTHR13227">
    <property type="entry name" value="EUKARYOTIC TRANSLATION INITIATION FACTOR 2A"/>
    <property type="match status" value="1"/>
</dbReference>
<dbReference type="InterPro" id="IPR015943">
    <property type="entry name" value="WD40/YVTN_repeat-like_dom_sf"/>
</dbReference>
<evidence type="ECO:0000313" key="6">
    <source>
        <dbReference type="Proteomes" id="UP001054857"/>
    </source>
</evidence>
<dbReference type="GO" id="GO:0003743">
    <property type="term" value="F:translation initiation factor activity"/>
    <property type="evidence" value="ECO:0007669"/>
    <property type="project" value="UniProtKB-KW"/>
</dbReference>
<keyword evidence="4" id="KW-0648">Protein biosynthesis</keyword>
<dbReference type="GO" id="GO:0022627">
    <property type="term" value="C:cytosolic small ribosomal subunit"/>
    <property type="evidence" value="ECO:0007669"/>
    <property type="project" value="TreeGrafter"/>
</dbReference>
<dbReference type="AlphaFoldDB" id="A0AAD3HQN1"/>
<dbReference type="Proteomes" id="UP001054857">
    <property type="component" value="Unassembled WGS sequence"/>
</dbReference>
<dbReference type="GO" id="GO:0000049">
    <property type="term" value="F:tRNA binding"/>
    <property type="evidence" value="ECO:0007669"/>
    <property type="project" value="TreeGrafter"/>
</dbReference>
<dbReference type="Gene3D" id="2.130.10.10">
    <property type="entry name" value="YVTN repeat-like/Quinoprotein amine dehydrogenase"/>
    <property type="match status" value="1"/>
</dbReference>
<keyword evidence="1" id="KW-0396">Initiation factor</keyword>
<dbReference type="SUPFAM" id="SSF82171">
    <property type="entry name" value="DPP6 N-terminal domain-like"/>
    <property type="match status" value="1"/>
</dbReference>
<evidence type="ECO:0000256" key="1">
    <source>
        <dbReference type="ARBA" id="ARBA00022540"/>
    </source>
</evidence>
<name>A0AAD3HQN1_9CHLO</name>
<gene>
    <name evidence="5" type="ORF">Agub_g11397</name>
</gene>
<dbReference type="GO" id="GO:0043022">
    <property type="term" value="F:ribosome binding"/>
    <property type="evidence" value="ECO:0007669"/>
    <property type="project" value="TreeGrafter"/>
</dbReference>
<evidence type="ECO:0000256" key="3">
    <source>
        <dbReference type="ARBA" id="ARBA00022737"/>
    </source>
</evidence>
<organism evidence="5 6">
    <name type="scientific">Astrephomene gubernaculifera</name>
    <dbReference type="NCBI Taxonomy" id="47775"/>
    <lineage>
        <taxon>Eukaryota</taxon>
        <taxon>Viridiplantae</taxon>
        <taxon>Chlorophyta</taxon>
        <taxon>core chlorophytes</taxon>
        <taxon>Chlorophyceae</taxon>
        <taxon>CS clade</taxon>
        <taxon>Chlamydomonadales</taxon>
        <taxon>Astrephomenaceae</taxon>
        <taxon>Astrephomene</taxon>
    </lineage>
</organism>
<dbReference type="PANTHER" id="PTHR13227:SF0">
    <property type="entry name" value="EUKARYOTIC TRANSLATION INITIATION FACTOR 2A"/>
    <property type="match status" value="1"/>
</dbReference>
<sequence>MSCQLLGRTPDGIQLLTIGEQDGRGLCGSSSGIMCTADGSKLVCSSPDGVKLVDLDSGQQVSQLPEAGVVLAALSSSGDFLVTCTRPGKEADGSMSKNLKVWDLGSCRCVFSLAQKQVSKDAWPVLHWAHDDSVFVHAVTNTVHVYSRADGFSAYRKLSIKGIGGLALSPAPPSPPSPLPLLAAFLPEAKGTPAAAALVRVGEAGEGEPHTLVRKSFFRTQGAKLMWNSPGTA</sequence>
<keyword evidence="3" id="KW-0677">Repeat</keyword>
<keyword evidence="6" id="KW-1185">Reference proteome</keyword>
<dbReference type="EMBL" id="BMAR01000029">
    <property type="protein sequence ID" value="GFR49371.1"/>
    <property type="molecule type" value="Genomic_DNA"/>
</dbReference>
<comment type="caution">
    <text evidence="5">The sequence shown here is derived from an EMBL/GenBank/DDBJ whole genome shotgun (WGS) entry which is preliminary data.</text>
</comment>
<keyword evidence="2" id="KW-0853">WD repeat</keyword>
<feature type="non-terminal residue" evidence="5">
    <location>
        <position position="1"/>
    </location>
</feature>
<evidence type="ECO:0000256" key="4">
    <source>
        <dbReference type="ARBA" id="ARBA00022917"/>
    </source>
</evidence>
<evidence type="ECO:0000256" key="2">
    <source>
        <dbReference type="ARBA" id="ARBA00022574"/>
    </source>
</evidence>